<evidence type="ECO:0000313" key="2">
    <source>
        <dbReference type="EMBL" id="RIV34293.1"/>
    </source>
</evidence>
<accession>A0A3A1N6N3</accession>
<protein>
    <submittedName>
        <fullName evidence="2">Uncharacterized protein</fullName>
    </submittedName>
</protein>
<keyword evidence="1" id="KW-0472">Membrane</keyword>
<dbReference type="OrthoDB" id="1449966at2"/>
<organism evidence="2 3">
    <name type="scientific">Flagellimonas lutimaris</name>
    <dbReference type="NCBI Taxonomy" id="475082"/>
    <lineage>
        <taxon>Bacteria</taxon>
        <taxon>Pseudomonadati</taxon>
        <taxon>Bacteroidota</taxon>
        <taxon>Flavobacteriia</taxon>
        <taxon>Flavobacteriales</taxon>
        <taxon>Flavobacteriaceae</taxon>
        <taxon>Flagellimonas</taxon>
    </lineage>
</organism>
<dbReference type="AlphaFoldDB" id="A0A3A1N6N3"/>
<evidence type="ECO:0000313" key="3">
    <source>
        <dbReference type="Proteomes" id="UP000266067"/>
    </source>
</evidence>
<feature type="transmembrane region" description="Helical" evidence="1">
    <location>
        <begin position="12"/>
        <end position="32"/>
    </location>
</feature>
<name>A0A3A1N6N3_9FLAO</name>
<comment type="caution">
    <text evidence="2">The sequence shown here is derived from an EMBL/GenBank/DDBJ whole genome shotgun (WGS) entry which is preliminary data.</text>
</comment>
<sequence length="95" mass="10628">MNKDIKTVIDKLWNNIGLILAVVIAFTIFTMSAPNLDTAGLGGLANLFFPAVFGGITILVYLISRIFIRKWNWVISIIGIVYIGYISVMLFFDKL</sequence>
<keyword evidence="1" id="KW-1133">Transmembrane helix</keyword>
<feature type="transmembrane region" description="Helical" evidence="1">
    <location>
        <begin position="44"/>
        <end position="64"/>
    </location>
</feature>
<feature type="transmembrane region" description="Helical" evidence="1">
    <location>
        <begin position="71"/>
        <end position="92"/>
    </location>
</feature>
<evidence type="ECO:0000256" key="1">
    <source>
        <dbReference type="SAM" id="Phobius"/>
    </source>
</evidence>
<reference evidence="2 3" key="1">
    <citation type="submission" date="2018-08" db="EMBL/GenBank/DDBJ databases">
        <title>Proposal of Muricauda 72 sp.nov. and Muricauda NH166 sp.nov., isolated from seawater.</title>
        <authorList>
            <person name="Cheng H."/>
            <person name="Wu Y.-H."/>
            <person name="Guo L.-L."/>
            <person name="Xu X.-W."/>
        </authorList>
    </citation>
    <scope>NUCLEOTIDE SEQUENCE [LARGE SCALE GENOMIC DNA]</scope>
    <source>
        <strain evidence="2 3">KCTC 22173</strain>
    </source>
</reference>
<proteinExistence type="predicted"/>
<dbReference type="EMBL" id="QXFH01000071">
    <property type="protein sequence ID" value="RIV34293.1"/>
    <property type="molecule type" value="Genomic_DNA"/>
</dbReference>
<keyword evidence="3" id="KW-1185">Reference proteome</keyword>
<dbReference type="Proteomes" id="UP000266067">
    <property type="component" value="Unassembled WGS sequence"/>
</dbReference>
<dbReference type="RefSeq" id="WP_119607925.1">
    <property type="nucleotide sequence ID" value="NZ_QXFH01000071.1"/>
</dbReference>
<keyword evidence="1" id="KW-0812">Transmembrane</keyword>
<gene>
    <name evidence="2" type="ORF">D2V08_09720</name>
</gene>